<evidence type="ECO:0000313" key="1">
    <source>
        <dbReference type="EMBL" id="KKM03415.1"/>
    </source>
</evidence>
<dbReference type="AlphaFoldDB" id="A0A0F9GX67"/>
<name>A0A0F9GX67_9ZZZZ</name>
<dbReference type="EMBL" id="LAZR01016685">
    <property type="protein sequence ID" value="KKM03415.1"/>
    <property type="molecule type" value="Genomic_DNA"/>
</dbReference>
<accession>A0A0F9GX67</accession>
<gene>
    <name evidence="1" type="ORF">LCGC14_1774670</name>
</gene>
<reference evidence="1" key="1">
    <citation type="journal article" date="2015" name="Nature">
        <title>Complex archaea that bridge the gap between prokaryotes and eukaryotes.</title>
        <authorList>
            <person name="Spang A."/>
            <person name="Saw J.H."/>
            <person name="Jorgensen S.L."/>
            <person name="Zaremba-Niedzwiedzka K."/>
            <person name="Martijn J."/>
            <person name="Lind A.E."/>
            <person name="van Eijk R."/>
            <person name="Schleper C."/>
            <person name="Guy L."/>
            <person name="Ettema T.J."/>
        </authorList>
    </citation>
    <scope>NUCLEOTIDE SEQUENCE</scope>
</reference>
<protein>
    <submittedName>
        <fullName evidence="1">Uncharacterized protein</fullName>
    </submittedName>
</protein>
<organism evidence="1">
    <name type="scientific">marine sediment metagenome</name>
    <dbReference type="NCBI Taxonomy" id="412755"/>
    <lineage>
        <taxon>unclassified sequences</taxon>
        <taxon>metagenomes</taxon>
        <taxon>ecological metagenomes</taxon>
    </lineage>
</organism>
<sequence length="128" mass="14570">MQVGDIEKYLGSKCDESQLKKIIEAINVLIDSLPRELISELCLTALKFSVNVVLRTKGNESVKDLLNRLCKKYHTTADDIHSTAIDVAMQTISSLEHGEIFDMLGLEEDEELFKFVDIEMIMDLQYET</sequence>
<proteinExistence type="predicted"/>
<comment type="caution">
    <text evidence="1">The sequence shown here is derived from an EMBL/GenBank/DDBJ whole genome shotgun (WGS) entry which is preliminary data.</text>
</comment>